<evidence type="ECO:0000313" key="2">
    <source>
        <dbReference type="EMBL" id="KRG50953.1"/>
    </source>
</evidence>
<keyword evidence="1" id="KW-0812">Transmembrane</keyword>
<sequence length="431" mass="47750">MIRIRFVSWLGLLAIVLLPVFKMSFVPVSYSPPSLIPAALLGIVFFFGSRGRIERADVATICFVLYVVLVSFIFLGVKDIGVDRVLRGILPVLAGLAAFLGFRYYFRFVSIDQYLNILRSVLKIVLCYGIFEIVAIYLGIGGVFRDALALALSGNAGSRVQLFTSEASWASLYLVFAFPLLGRLSWIYRGMWLMLFAATFSLYGFATLVIGLIGYRLLMGRSFTRTLFQVLLIGAGTLLVAYAVKLIVSNLASSGDLPYYLTRIIKLDEASTVEASLLESLDGSVFVRIMYPVYAFLVSLSYPFGMGAAMYPFSFNDAMSWLPLNHVAYRNFEIMGDISSVSADPRNLYVGIYVMGGLLGLAYLIFMLNRVRRDFGLIKRFGSPAEKLVVLQLVLMGAACLQFGSFAFVLLWIPLAAVLTISRGIRMVRHG</sequence>
<keyword evidence="3" id="KW-1185">Reference proteome</keyword>
<feature type="transmembrane region" description="Helical" evidence="1">
    <location>
        <begin position="56"/>
        <end position="77"/>
    </location>
</feature>
<evidence type="ECO:0000256" key="1">
    <source>
        <dbReference type="SAM" id="Phobius"/>
    </source>
</evidence>
<gene>
    <name evidence="2" type="ORF">ARC23_10485</name>
</gene>
<dbReference type="OrthoDB" id="2509688at2"/>
<accession>A0A0R0B2K9</accession>
<proteinExistence type="predicted"/>
<dbReference type="AlphaFoldDB" id="A0A0R0B2K9"/>
<dbReference type="EMBL" id="LLXV01000029">
    <property type="protein sequence ID" value="KRG50953.1"/>
    <property type="molecule type" value="Genomic_DNA"/>
</dbReference>
<comment type="caution">
    <text evidence="2">The sequence shown here is derived from an EMBL/GenBank/DDBJ whole genome shotgun (WGS) entry which is preliminary data.</text>
</comment>
<feature type="transmembrane region" description="Helical" evidence="1">
    <location>
        <begin position="32"/>
        <end position="49"/>
    </location>
</feature>
<feature type="transmembrane region" description="Helical" evidence="1">
    <location>
        <begin position="389"/>
        <end position="413"/>
    </location>
</feature>
<feature type="transmembrane region" description="Helical" evidence="1">
    <location>
        <begin position="160"/>
        <end position="181"/>
    </location>
</feature>
<dbReference type="Proteomes" id="UP000051757">
    <property type="component" value="Unassembled WGS sequence"/>
</dbReference>
<feature type="transmembrane region" description="Helical" evidence="1">
    <location>
        <begin position="348"/>
        <end position="368"/>
    </location>
</feature>
<feature type="transmembrane region" description="Helical" evidence="1">
    <location>
        <begin position="118"/>
        <end position="140"/>
    </location>
</feature>
<feature type="transmembrane region" description="Helical" evidence="1">
    <location>
        <begin position="227"/>
        <end position="248"/>
    </location>
</feature>
<evidence type="ECO:0000313" key="3">
    <source>
        <dbReference type="Proteomes" id="UP000051757"/>
    </source>
</evidence>
<feature type="transmembrane region" description="Helical" evidence="1">
    <location>
        <begin position="293"/>
        <end position="313"/>
    </location>
</feature>
<feature type="transmembrane region" description="Helical" evidence="1">
    <location>
        <begin position="193"/>
        <end position="215"/>
    </location>
</feature>
<protein>
    <recommendedName>
        <fullName evidence="4">Oligosaccharide repeat unit polymerase</fullName>
    </recommendedName>
</protein>
<keyword evidence="1" id="KW-1133">Transmembrane helix</keyword>
<name>A0A0R0B2K9_9GAMM</name>
<organism evidence="2 3">
    <name type="scientific">Stenotrophomonas beteli</name>
    <dbReference type="NCBI Taxonomy" id="3384461"/>
    <lineage>
        <taxon>Bacteria</taxon>
        <taxon>Pseudomonadati</taxon>
        <taxon>Pseudomonadota</taxon>
        <taxon>Gammaproteobacteria</taxon>
        <taxon>Lysobacterales</taxon>
        <taxon>Lysobacteraceae</taxon>
        <taxon>Stenotrophomonas</taxon>
        <taxon>Stenotrophomonas maltophilia group</taxon>
    </lineage>
</organism>
<evidence type="ECO:0008006" key="4">
    <source>
        <dbReference type="Google" id="ProtNLM"/>
    </source>
</evidence>
<reference evidence="2 3" key="1">
    <citation type="journal article" date="2016" name="Front. Microbiol.">
        <title>Genome Sequence of Type Strains of Genus Stenotrophomonas.</title>
        <authorList>
            <person name="Patil P.P."/>
            <person name="Midha S."/>
            <person name="Kumar S."/>
            <person name="Patil P.B."/>
        </authorList>
    </citation>
    <scope>NUCLEOTIDE SEQUENCE [LARGE SCALE GENOMIC DNA]</scope>
    <source>
        <strain evidence="2 3">LMG 978</strain>
    </source>
</reference>
<feature type="transmembrane region" description="Helical" evidence="1">
    <location>
        <begin position="89"/>
        <end position="106"/>
    </location>
</feature>
<keyword evidence="1" id="KW-0472">Membrane</keyword>